<dbReference type="Gene3D" id="1.10.340.30">
    <property type="entry name" value="Hypothetical protein, domain 2"/>
    <property type="match status" value="1"/>
</dbReference>
<dbReference type="RefSeq" id="WP_221250582.1">
    <property type="nucleotide sequence ID" value="NZ_AP024355.1"/>
</dbReference>
<evidence type="ECO:0000256" key="10">
    <source>
        <dbReference type="ARBA" id="ARBA00023004"/>
    </source>
</evidence>
<dbReference type="PANTHER" id="PTHR42944:SF1">
    <property type="entry name" value="ADENINE DNA GLYCOSYLASE"/>
    <property type="match status" value="1"/>
</dbReference>
<dbReference type="SUPFAM" id="SSF55811">
    <property type="entry name" value="Nudix"/>
    <property type="match status" value="1"/>
</dbReference>
<keyword evidence="12" id="KW-0234">DNA repair</keyword>
<keyword evidence="13 14" id="KW-0326">Glycosidase</keyword>
<evidence type="ECO:0000256" key="1">
    <source>
        <dbReference type="ARBA" id="ARBA00000843"/>
    </source>
</evidence>
<dbReference type="Proteomes" id="UP001319827">
    <property type="component" value="Chromosome"/>
</dbReference>
<dbReference type="Pfam" id="PF14815">
    <property type="entry name" value="NUDIX_4"/>
    <property type="match status" value="1"/>
</dbReference>
<evidence type="ECO:0000259" key="15">
    <source>
        <dbReference type="SMART" id="SM00478"/>
    </source>
</evidence>
<evidence type="ECO:0000256" key="2">
    <source>
        <dbReference type="ARBA" id="ARBA00002933"/>
    </source>
</evidence>
<dbReference type="PANTHER" id="PTHR42944">
    <property type="entry name" value="ADENINE DNA GLYCOSYLASE"/>
    <property type="match status" value="1"/>
</dbReference>
<dbReference type="InterPro" id="IPR011257">
    <property type="entry name" value="DNA_glycosylase"/>
</dbReference>
<dbReference type="SMART" id="SM00525">
    <property type="entry name" value="FES"/>
    <property type="match status" value="1"/>
</dbReference>
<evidence type="ECO:0000313" key="16">
    <source>
        <dbReference type="EMBL" id="BCR03104.1"/>
    </source>
</evidence>
<name>A0ABN6DSC6_9BACT</name>
<evidence type="ECO:0000256" key="5">
    <source>
        <dbReference type="ARBA" id="ARBA00022023"/>
    </source>
</evidence>
<sequence length="365" mass="40264">MSSPVYPKPAEVSRRLLAWYGRHGRDLPWRGTRDPYRIWLSEVMLQQTGVTTVIPYYERFLGRFPTVSDLAAAPLEELIELWAGLGYYSRARNLHAAARRVVEVFDGSFPAELEALISLPGVGRSTAGAIRSIAFDLKGPILDGNVRRVLCRLYALEQDPRASAAERFLWARAEELTPAERPHDYAQAIMDLGATVCTPRSPDCPACPLEGLCLARARGLEKALPLRGRKKAVPTRTQVALLLERQGRWLVRRRPYAGMLGGLWEFPAAEVPEGDEPGRIAEALLDELGFSASLRHAGRVAHAYSHFKLDLHLFAAKVSRQGRAAENQDSCWADLPDLAAMPLHGAHKKALACLPGSAGTGKMDF</sequence>
<dbReference type="Pfam" id="PF00730">
    <property type="entry name" value="HhH-GPD"/>
    <property type="match status" value="1"/>
</dbReference>
<keyword evidence="17" id="KW-1185">Reference proteome</keyword>
<dbReference type="NCBIfam" id="TIGR01084">
    <property type="entry name" value="mutY"/>
    <property type="match status" value="1"/>
</dbReference>
<evidence type="ECO:0000256" key="8">
    <source>
        <dbReference type="ARBA" id="ARBA00022763"/>
    </source>
</evidence>
<evidence type="ECO:0000256" key="14">
    <source>
        <dbReference type="RuleBase" id="RU365096"/>
    </source>
</evidence>
<dbReference type="InterPro" id="IPR000445">
    <property type="entry name" value="HhH_motif"/>
</dbReference>
<evidence type="ECO:0000313" key="17">
    <source>
        <dbReference type="Proteomes" id="UP001319827"/>
    </source>
</evidence>
<comment type="cofactor">
    <cofactor evidence="14">
        <name>[4Fe-4S] cluster</name>
        <dbReference type="ChEBI" id="CHEBI:49883"/>
    </cofactor>
    <text evidence="14">Binds 1 [4Fe-4S] cluster.</text>
</comment>
<dbReference type="EMBL" id="AP024355">
    <property type="protein sequence ID" value="BCR03104.1"/>
    <property type="molecule type" value="Genomic_DNA"/>
</dbReference>
<dbReference type="InterPro" id="IPR004036">
    <property type="entry name" value="Endonuclease-III-like_CS2"/>
</dbReference>
<evidence type="ECO:0000256" key="3">
    <source>
        <dbReference type="ARBA" id="ARBA00008343"/>
    </source>
</evidence>
<dbReference type="CDD" id="cd03431">
    <property type="entry name" value="NUDIX_DNA_Glycosylase_C-MutY"/>
    <property type="match status" value="1"/>
</dbReference>
<dbReference type="InterPro" id="IPR029119">
    <property type="entry name" value="MutY_C"/>
</dbReference>
<keyword evidence="8 14" id="KW-0227">DNA damage</keyword>
<evidence type="ECO:0000256" key="11">
    <source>
        <dbReference type="ARBA" id="ARBA00023014"/>
    </source>
</evidence>
<reference evidence="16 17" key="2">
    <citation type="journal article" date="2021" name="Int. J. Syst. Evol. Microbiol.">
        <title>Isolation and Polyphasic Characterization of Desulfuromonas versatilis sp. Nov., an Electrogenic Bacteria Capable of Versatile Metabolism Isolated from a Graphene Oxide-Reducing Enrichment Culture.</title>
        <authorList>
            <person name="Xie L."/>
            <person name="Yoshida N."/>
            <person name="Ishii S."/>
            <person name="Meng L."/>
        </authorList>
    </citation>
    <scope>NUCLEOTIDE SEQUENCE [LARGE SCALE GENOMIC DNA]</scope>
    <source>
        <strain evidence="16 17">NIT-T3</strain>
    </source>
</reference>
<reference evidence="16 17" key="1">
    <citation type="journal article" date="2016" name="C (Basel)">
        <title>Selective Growth of and Electricity Production by Marine Exoelectrogenic Bacteria in Self-Aggregated Hydrogel of Microbially Reduced Graphene Oxide.</title>
        <authorList>
            <person name="Yoshida N."/>
            <person name="Goto Y."/>
            <person name="Miyata Y."/>
        </authorList>
    </citation>
    <scope>NUCLEOTIDE SEQUENCE [LARGE SCALE GENOMIC DNA]</scope>
    <source>
        <strain evidence="16 17">NIT-T3</strain>
    </source>
</reference>
<evidence type="ECO:0000256" key="4">
    <source>
        <dbReference type="ARBA" id="ARBA00012045"/>
    </source>
</evidence>
<accession>A0ABN6DSC6</accession>
<evidence type="ECO:0000256" key="12">
    <source>
        <dbReference type="ARBA" id="ARBA00023204"/>
    </source>
</evidence>
<dbReference type="InterPro" id="IPR005760">
    <property type="entry name" value="A/G_AdeGlyc_MutY"/>
</dbReference>
<organism evidence="16 17">
    <name type="scientific">Desulfuromonas versatilis</name>
    <dbReference type="NCBI Taxonomy" id="2802975"/>
    <lineage>
        <taxon>Bacteria</taxon>
        <taxon>Pseudomonadati</taxon>
        <taxon>Thermodesulfobacteriota</taxon>
        <taxon>Desulfuromonadia</taxon>
        <taxon>Desulfuromonadales</taxon>
        <taxon>Desulfuromonadaceae</taxon>
        <taxon>Desulfuromonas</taxon>
    </lineage>
</organism>
<keyword evidence="6" id="KW-0004">4Fe-4S</keyword>
<dbReference type="Gene3D" id="1.10.1670.10">
    <property type="entry name" value="Helix-hairpin-Helix base-excision DNA repair enzymes (C-terminal)"/>
    <property type="match status" value="1"/>
</dbReference>
<dbReference type="CDD" id="cd00056">
    <property type="entry name" value="ENDO3c"/>
    <property type="match status" value="1"/>
</dbReference>
<dbReference type="SMART" id="SM00478">
    <property type="entry name" value="ENDO3c"/>
    <property type="match status" value="1"/>
</dbReference>
<comment type="function">
    <text evidence="2">Adenine glycosylase active on G-A mispairs. MutY also corrects error-prone DNA synthesis past GO lesions which are due to the oxidatively damaged form of guanine: 7,8-dihydro-8-oxoguanine (8-oxo-dGTP).</text>
</comment>
<dbReference type="InterPro" id="IPR044298">
    <property type="entry name" value="MIG/MutY"/>
</dbReference>
<evidence type="ECO:0000256" key="7">
    <source>
        <dbReference type="ARBA" id="ARBA00022723"/>
    </source>
</evidence>
<feature type="domain" description="HhH-GPD" evidence="15">
    <location>
        <begin position="44"/>
        <end position="195"/>
    </location>
</feature>
<comment type="catalytic activity">
    <reaction evidence="1 14">
        <text>Hydrolyzes free adenine bases from 7,8-dihydro-8-oxoguanine:adenine mismatched double-stranded DNA, leaving an apurinic site.</text>
        <dbReference type="EC" id="3.2.2.31"/>
    </reaction>
</comment>
<keyword evidence="9" id="KW-0378">Hydrolase</keyword>
<gene>
    <name evidence="16" type="ORF">DESUT3_01730</name>
</gene>
<dbReference type="InterPro" id="IPR015797">
    <property type="entry name" value="NUDIX_hydrolase-like_dom_sf"/>
</dbReference>
<dbReference type="InterPro" id="IPR023170">
    <property type="entry name" value="HhH_base_excis_C"/>
</dbReference>
<keyword evidence="7" id="KW-0479">Metal-binding</keyword>
<comment type="similarity">
    <text evidence="3 14">Belongs to the Nth/MutY family.</text>
</comment>
<dbReference type="Gene3D" id="3.90.79.10">
    <property type="entry name" value="Nucleoside Triphosphate Pyrophosphohydrolase"/>
    <property type="match status" value="1"/>
</dbReference>
<keyword evidence="10 14" id="KW-0408">Iron</keyword>
<dbReference type="Pfam" id="PF00633">
    <property type="entry name" value="HHH"/>
    <property type="match status" value="1"/>
</dbReference>
<proteinExistence type="inferred from homology"/>
<dbReference type="PROSITE" id="PS01155">
    <property type="entry name" value="ENDONUCLEASE_III_2"/>
    <property type="match status" value="1"/>
</dbReference>
<dbReference type="SUPFAM" id="SSF48150">
    <property type="entry name" value="DNA-glycosylase"/>
    <property type="match status" value="1"/>
</dbReference>
<dbReference type="EC" id="3.2.2.31" evidence="4 14"/>
<dbReference type="InterPro" id="IPR003651">
    <property type="entry name" value="Endonuclease3_FeS-loop_motif"/>
</dbReference>
<keyword evidence="11" id="KW-0411">Iron-sulfur</keyword>
<evidence type="ECO:0000256" key="13">
    <source>
        <dbReference type="ARBA" id="ARBA00023295"/>
    </source>
</evidence>
<evidence type="ECO:0000256" key="6">
    <source>
        <dbReference type="ARBA" id="ARBA00022485"/>
    </source>
</evidence>
<evidence type="ECO:0000256" key="9">
    <source>
        <dbReference type="ARBA" id="ARBA00022801"/>
    </source>
</evidence>
<dbReference type="InterPro" id="IPR003265">
    <property type="entry name" value="HhH-GPD_domain"/>
</dbReference>
<protein>
    <recommendedName>
        <fullName evidence="5 14">Adenine DNA glycosylase</fullName>
        <ecNumber evidence="4 14">3.2.2.31</ecNumber>
    </recommendedName>
</protein>